<dbReference type="InterPro" id="IPR052980">
    <property type="entry name" value="Crinkler_effector"/>
</dbReference>
<keyword evidence="2" id="KW-1185">Reference proteome</keyword>
<dbReference type="PANTHER" id="PTHR33129">
    <property type="entry name" value="PROTEIN KINASE DOMAIN-CONTAINING PROTEIN-RELATED"/>
    <property type="match status" value="1"/>
</dbReference>
<evidence type="ECO:0000313" key="2">
    <source>
        <dbReference type="Proteomes" id="UP000001514"/>
    </source>
</evidence>
<accession>D8R6F7</accession>
<reference evidence="1 2" key="1">
    <citation type="journal article" date="2011" name="Science">
        <title>The Selaginella genome identifies genetic changes associated with the evolution of vascular plants.</title>
        <authorList>
            <person name="Banks J.A."/>
            <person name="Nishiyama T."/>
            <person name="Hasebe M."/>
            <person name="Bowman J.L."/>
            <person name="Gribskov M."/>
            <person name="dePamphilis C."/>
            <person name="Albert V.A."/>
            <person name="Aono N."/>
            <person name="Aoyama T."/>
            <person name="Ambrose B.A."/>
            <person name="Ashton N.W."/>
            <person name="Axtell M.J."/>
            <person name="Barker E."/>
            <person name="Barker M.S."/>
            <person name="Bennetzen J.L."/>
            <person name="Bonawitz N.D."/>
            <person name="Chapple C."/>
            <person name="Cheng C."/>
            <person name="Correa L.G."/>
            <person name="Dacre M."/>
            <person name="DeBarry J."/>
            <person name="Dreyer I."/>
            <person name="Elias M."/>
            <person name="Engstrom E.M."/>
            <person name="Estelle M."/>
            <person name="Feng L."/>
            <person name="Finet C."/>
            <person name="Floyd S.K."/>
            <person name="Frommer W.B."/>
            <person name="Fujita T."/>
            <person name="Gramzow L."/>
            <person name="Gutensohn M."/>
            <person name="Harholt J."/>
            <person name="Hattori M."/>
            <person name="Heyl A."/>
            <person name="Hirai T."/>
            <person name="Hiwatashi Y."/>
            <person name="Ishikawa M."/>
            <person name="Iwata M."/>
            <person name="Karol K.G."/>
            <person name="Koehler B."/>
            <person name="Kolukisaoglu U."/>
            <person name="Kubo M."/>
            <person name="Kurata T."/>
            <person name="Lalonde S."/>
            <person name="Li K."/>
            <person name="Li Y."/>
            <person name="Litt A."/>
            <person name="Lyons E."/>
            <person name="Manning G."/>
            <person name="Maruyama T."/>
            <person name="Michael T.P."/>
            <person name="Mikami K."/>
            <person name="Miyazaki S."/>
            <person name="Morinaga S."/>
            <person name="Murata T."/>
            <person name="Mueller-Roeber B."/>
            <person name="Nelson D.R."/>
            <person name="Obara M."/>
            <person name="Oguri Y."/>
            <person name="Olmstead R.G."/>
            <person name="Onodera N."/>
            <person name="Petersen B.L."/>
            <person name="Pils B."/>
            <person name="Prigge M."/>
            <person name="Rensing S.A."/>
            <person name="Riano-Pachon D.M."/>
            <person name="Roberts A.W."/>
            <person name="Sato Y."/>
            <person name="Scheller H.V."/>
            <person name="Schulz B."/>
            <person name="Schulz C."/>
            <person name="Shakirov E.V."/>
            <person name="Shibagaki N."/>
            <person name="Shinohara N."/>
            <person name="Shippen D.E."/>
            <person name="Soerensen I."/>
            <person name="Sotooka R."/>
            <person name="Sugimoto N."/>
            <person name="Sugita M."/>
            <person name="Sumikawa N."/>
            <person name="Tanurdzic M."/>
            <person name="Theissen G."/>
            <person name="Ulvskov P."/>
            <person name="Wakazuki S."/>
            <person name="Weng J.K."/>
            <person name="Willats W.W."/>
            <person name="Wipf D."/>
            <person name="Wolf P.G."/>
            <person name="Yang L."/>
            <person name="Zimmer A.D."/>
            <person name="Zhu Q."/>
            <person name="Mitros T."/>
            <person name="Hellsten U."/>
            <person name="Loque D."/>
            <person name="Otillar R."/>
            <person name="Salamov A."/>
            <person name="Schmutz J."/>
            <person name="Shapiro H."/>
            <person name="Lindquist E."/>
            <person name="Lucas S."/>
            <person name="Rokhsar D."/>
            <person name="Grigoriev I.V."/>
        </authorList>
    </citation>
    <scope>NUCLEOTIDE SEQUENCE [LARGE SCALE GENOMIC DNA]</scope>
</reference>
<dbReference type="PANTHER" id="PTHR33129:SF1">
    <property type="entry name" value="ATP-BINDING PROTEIN"/>
    <property type="match status" value="1"/>
</dbReference>
<name>D8R6F7_SELML</name>
<dbReference type="EMBL" id="GL377572">
    <property type="protein sequence ID" value="EFJ32305.1"/>
    <property type="molecule type" value="Genomic_DNA"/>
</dbReference>
<dbReference type="HOGENOM" id="CLU_1181889_0_0_1"/>
<dbReference type="Proteomes" id="UP000001514">
    <property type="component" value="Unassembled WGS sequence"/>
</dbReference>
<dbReference type="InParanoid" id="D8R6F7"/>
<protein>
    <submittedName>
        <fullName evidence="1">Uncharacterized protein</fullName>
    </submittedName>
</protein>
<dbReference type="KEGG" id="smo:SELMODRAFT_407686"/>
<dbReference type="AlphaFoldDB" id="D8R6F7"/>
<evidence type="ECO:0000313" key="1">
    <source>
        <dbReference type="EMBL" id="EFJ32305.1"/>
    </source>
</evidence>
<organism evidence="2">
    <name type="scientific">Selaginella moellendorffii</name>
    <name type="common">Spikemoss</name>
    <dbReference type="NCBI Taxonomy" id="88036"/>
    <lineage>
        <taxon>Eukaryota</taxon>
        <taxon>Viridiplantae</taxon>
        <taxon>Streptophyta</taxon>
        <taxon>Embryophyta</taxon>
        <taxon>Tracheophyta</taxon>
        <taxon>Lycopodiopsida</taxon>
        <taxon>Selaginellales</taxon>
        <taxon>Selaginellaceae</taxon>
        <taxon>Selaginella</taxon>
    </lineage>
</organism>
<proteinExistence type="predicted"/>
<dbReference type="Gramene" id="EFJ32305">
    <property type="protein sequence ID" value="EFJ32305"/>
    <property type="gene ID" value="SELMODRAFT_407686"/>
</dbReference>
<gene>
    <name evidence="1" type="ORF">SELMODRAFT_407686</name>
</gene>
<sequence length="235" mass="26823">MLKDLWKSVCQHLGRSTVFLTCLTSWVCGDIPQSRFSYGVVMAIFDEIYWHNTEGLKLILERGFNGKKIVIKIAESSEKAVEITSPQSWYLVDTTVTETDWVLPCKFLLTCSPLKSNYSEFAKSGTVEMMYDPVWSLLNEHNFGHLEDVTARFRKSGGIPRYVLEKLDEASQLEMVKAARVVRNVNESLPENQSYKAFHMSVDERTYRSYGLDLASPYVKEIIFSNLPTASVHLS</sequence>